<dbReference type="GO" id="GO:0005739">
    <property type="term" value="C:mitochondrion"/>
    <property type="evidence" value="ECO:0007669"/>
    <property type="project" value="TreeGrafter"/>
</dbReference>
<reference evidence="3" key="1">
    <citation type="submission" date="2023-01" db="EMBL/GenBank/DDBJ databases">
        <title>Genome assembly of the deep-sea coral Lophelia pertusa.</title>
        <authorList>
            <person name="Herrera S."/>
            <person name="Cordes E."/>
        </authorList>
    </citation>
    <scope>NUCLEOTIDE SEQUENCE</scope>
    <source>
        <strain evidence="3">USNM1676648</strain>
        <tissue evidence="3">Polyp</tissue>
    </source>
</reference>
<dbReference type="GO" id="GO:0000423">
    <property type="term" value="P:mitophagy"/>
    <property type="evidence" value="ECO:0007669"/>
    <property type="project" value="UniProtKB-ARBA"/>
</dbReference>
<evidence type="ECO:0000313" key="3">
    <source>
        <dbReference type="EMBL" id="KAJ7392311.1"/>
    </source>
</evidence>
<dbReference type="Pfam" id="PF07978">
    <property type="entry name" value="NIPSNAP"/>
    <property type="match status" value="2"/>
</dbReference>
<evidence type="ECO:0000313" key="4">
    <source>
        <dbReference type="Proteomes" id="UP001163046"/>
    </source>
</evidence>
<dbReference type="InterPro" id="IPR051557">
    <property type="entry name" value="NipSnap_domain"/>
</dbReference>
<gene>
    <name evidence="3" type="primary">NIPSNAP3A</name>
    <name evidence="3" type="ORF">OS493_011968</name>
</gene>
<feature type="domain" description="NIPSNAP" evidence="2">
    <location>
        <begin position="160"/>
        <end position="257"/>
    </location>
</feature>
<accession>A0A9X0A2N1</accession>
<comment type="similarity">
    <text evidence="1">Belongs to the NipSnap family.</text>
</comment>
<dbReference type="EMBL" id="MU825401">
    <property type="protein sequence ID" value="KAJ7392311.1"/>
    <property type="molecule type" value="Genomic_DNA"/>
</dbReference>
<comment type="caution">
    <text evidence="3">The sequence shown here is derived from an EMBL/GenBank/DDBJ whole genome shotgun (WGS) entry which is preliminary data.</text>
</comment>
<proteinExistence type="inferred from homology"/>
<name>A0A9X0A2N1_9CNID</name>
<organism evidence="3 4">
    <name type="scientific">Desmophyllum pertusum</name>
    <dbReference type="NCBI Taxonomy" id="174260"/>
    <lineage>
        <taxon>Eukaryota</taxon>
        <taxon>Metazoa</taxon>
        <taxon>Cnidaria</taxon>
        <taxon>Anthozoa</taxon>
        <taxon>Hexacorallia</taxon>
        <taxon>Scleractinia</taxon>
        <taxon>Caryophylliina</taxon>
        <taxon>Caryophylliidae</taxon>
        <taxon>Desmophyllum</taxon>
    </lineage>
</organism>
<dbReference type="Gene3D" id="3.30.70.100">
    <property type="match status" value="2"/>
</dbReference>
<protein>
    <submittedName>
        <fullName evidence="3">Nipsnap</fullName>
    </submittedName>
</protein>
<keyword evidence="4" id="KW-1185">Reference proteome</keyword>
<dbReference type="AlphaFoldDB" id="A0A9X0A2N1"/>
<dbReference type="Proteomes" id="UP001163046">
    <property type="component" value="Unassembled WGS sequence"/>
</dbReference>
<evidence type="ECO:0000259" key="2">
    <source>
        <dbReference type="Pfam" id="PF07978"/>
    </source>
</evidence>
<feature type="domain" description="NIPSNAP" evidence="2">
    <location>
        <begin position="50"/>
        <end position="147"/>
    </location>
</feature>
<dbReference type="SUPFAM" id="SSF54909">
    <property type="entry name" value="Dimeric alpha+beta barrel"/>
    <property type="match status" value="2"/>
</dbReference>
<dbReference type="InterPro" id="IPR011008">
    <property type="entry name" value="Dimeric_a/b-barrel"/>
</dbReference>
<dbReference type="InterPro" id="IPR012577">
    <property type="entry name" value="NIPSNAP"/>
</dbReference>
<sequence length="259" mass="29723">MAVVLGNSARGLLGTLSRRAIGACLQNQVSTSAMLGQTSKSPSETNTKIYEMRTYSVKPKAFAEFMKLTNEYIHLKADTNSKLNGFWTSDIGGLNEVTHIWEYDSYAQRAEARKALYQDKTWVDNYAKKVFKMLVKQDNLVMNAVPWYNVKPPITTGGVYELRLYDIVLGKSEQWAHRFVQGLPDRCKLSEPVGVWFTEFGQVNTAIMLWSYPSLDDRIRIRKEAQELEEWVEAIRDCLPFETKAFSKVLIPTEFSPWR</sequence>
<evidence type="ECO:0000256" key="1">
    <source>
        <dbReference type="ARBA" id="ARBA00005291"/>
    </source>
</evidence>
<dbReference type="OrthoDB" id="10262843at2759"/>
<dbReference type="PANTHER" id="PTHR21017">
    <property type="entry name" value="NIPSNAP-RELATED"/>
    <property type="match status" value="1"/>
</dbReference>
<dbReference type="PANTHER" id="PTHR21017:SF19">
    <property type="entry name" value="PROTEIN NIPSNAP HOMOLOG 3B"/>
    <property type="match status" value="1"/>
</dbReference>